<evidence type="ECO:0000313" key="2">
    <source>
        <dbReference type="Proteomes" id="UP000274131"/>
    </source>
</evidence>
<organism evidence="3">
    <name type="scientific">Enterobius vermicularis</name>
    <name type="common">Human pinworm</name>
    <dbReference type="NCBI Taxonomy" id="51028"/>
    <lineage>
        <taxon>Eukaryota</taxon>
        <taxon>Metazoa</taxon>
        <taxon>Ecdysozoa</taxon>
        <taxon>Nematoda</taxon>
        <taxon>Chromadorea</taxon>
        <taxon>Rhabditida</taxon>
        <taxon>Spirurina</taxon>
        <taxon>Oxyuridomorpha</taxon>
        <taxon>Oxyuroidea</taxon>
        <taxon>Oxyuridae</taxon>
        <taxon>Enterobius</taxon>
    </lineage>
</organism>
<protein>
    <submittedName>
        <fullName evidence="3">BHLH domain-containing protein</fullName>
    </submittedName>
</protein>
<dbReference type="Proteomes" id="UP000274131">
    <property type="component" value="Unassembled WGS sequence"/>
</dbReference>
<evidence type="ECO:0000313" key="1">
    <source>
        <dbReference type="EMBL" id="VDD92270.1"/>
    </source>
</evidence>
<dbReference type="OrthoDB" id="5846075at2759"/>
<reference evidence="3" key="1">
    <citation type="submission" date="2017-02" db="UniProtKB">
        <authorList>
            <consortium name="WormBaseParasite"/>
        </authorList>
    </citation>
    <scope>IDENTIFICATION</scope>
</reference>
<accession>A0A0N4VAK6</accession>
<sequence>MFIVNSIAIYRYRQCMKLYTSGAIKVRFENNENDVTAANNTTRRTLISRKIHTRNSVQRKANNKCKVRYSDLRLSFSVIVATSPHMKKQMKPAALRLLECYCFKSAVERDMEMVIAQIQCVVIAC</sequence>
<dbReference type="STRING" id="51028.A0A0N4VAK6"/>
<reference evidence="1 2" key="2">
    <citation type="submission" date="2018-10" db="EMBL/GenBank/DDBJ databases">
        <authorList>
            <consortium name="Pathogen Informatics"/>
        </authorList>
    </citation>
    <scope>NUCLEOTIDE SEQUENCE [LARGE SCALE GENOMIC DNA]</scope>
</reference>
<name>A0A0N4VAK6_ENTVE</name>
<dbReference type="AlphaFoldDB" id="A0A0N4VAK6"/>
<proteinExistence type="predicted"/>
<gene>
    <name evidence="1" type="ORF">EVEC_LOCUS7021</name>
</gene>
<dbReference type="EMBL" id="UXUI01008745">
    <property type="protein sequence ID" value="VDD92270.1"/>
    <property type="molecule type" value="Genomic_DNA"/>
</dbReference>
<dbReference type="WBParaSite" id="EVEC_0000751901-mRNA-1">
    <property type="protein sequence ID" value="EVEC_0000751901-mRNA-1"/>
    <property type="gene ID" value="EVEC_0000751901"/>
</dbReference>
<evidence type="ECO:0000313" key="3">
    <source>
        <dbReference type="WBParaSite" id="EVEC_0000751901-mRNA-1"/>
    </source>
</evidence>
<keyword evidence="2" id="KW-1185">Reference proteome</keyword>